<protein>
    <recommendedName>
        <fullName evidence="3">Preprotein translocase subunit YajC</fullName>
    </recommendedName>
</protein>
<reference evidence="1 2" key="1">
    <citation type="submission" date="2018-10" db="EMBL/GenBank/DDBJ databases">
        <title>Genomic Encyclopedia of Type Strains, Phase IV (KMG-IV): sequencing the most valuable type-strain genomes for metagenomic binning, comparative biology and taxonomic classification.</title>
        <authorList>
            <person name="Goeker M."/>
        </authorList>
    </citation>
    <scope>NUCLEOTIDE SEQUENCE [LARGE SCALE GENOMIC DNA]</scope>
    <source>
        <strain evidence="1 2">DSM 23841</strain>
    </source>
</reference>
<sequence>MLKYLLLIALALVVWWGWKKRRAAADAAAAPPPARSPEAMVRCAHCGVYLPASDAVADGERHYCNPAHRDAARRRG</sequence>
<dbReference type="RefSeq" id="WP_121457817.1">
    <property type="nucleotide sequence ID" value="NZ_JAANMQ010000002.1"/>
</dbReference>
<evidence type="ECO:0000313" key="1">
    <source>
        <dbReference type="EMBL" id="RKT59588.1"/>
    </source>
</evidence>
<dbReference type="NCBIfam" id="NF041023">
    <property type="entry name" value="PP0621_fam"/>
    <property type="match status" value="1"/>
</dbReference>
<keyword evidence="2" id="KW-1185">Reference proteome</keyword>
<organism evidence="1 2">
    <name type="scientific">Azonexus fungiphilus</name>
    <dbReference type="NCBI Taxonomy" id="146940"/>
    <lineage>
        <taxon>Bacteria</taxon>
        <taxon>Pseudomonadati</taxon>
        <taxon>Pseudomonadota</taxon>
        <taxon>Betaproteobacteria</taxon>
        <taxon>Rhodocyclales</taxon>
        <taxon>Azonexaceae</taxon>
        <taxon>Azonexus</taxon>
    </lineage>
</organism>
<dbReference type="InterPro" id="IPR049708">
    <property type="entry name" value="PP0621-like"/>
</dbReference>
<accession>A0A495WI99</accession>
<dbReference type="OrthoDB" id="9814432at2"/>
<evidence type="ECO:0000313" key="2">
    <source>
        <dbReference type="Proteomes" id="UP000270626"/>
    </source>
</evidence>
<dbReference type="Proteomes" id="UP000270626">
    <property type="component" value="Unassembled WGS sequence"/>
</dbReference>
<proteinExistence type="predicted"/>
<comment type="caution">
    <text evidence="1">The sequence shown here is derived from an EMBL/GenBank/DDBJ whole genome shotgun (WGS) entry which is preliminary data.</text>
</comment>
<name>A0A495WI99_9RHOO</name>
<dbReference type="AlphaFoldDB" id="A0A495WI99"/>
<dbReference type="EMBL" id="RBXP01000013">
    <property type="protein sequence ID" value="RKT59588.1"/>
    <property type="molecule type" value="Genomic_DNA"/>
</dbReference>
<gene>
    <name evidence="1" type="ORF">DFR40_1476</name>
</gene>
<evidence type="ECO:0008006" key="3">
    <source>
        <dbReference type="Google" id="ProtNLM"/>
    </source>
</evidence>